<protein>
    <submittedName>
        <fullName evidence="3">FAD/NAD(P)-binding oxidoreductase</fullName>
    </submittedName>
</protein>
<feature type="domain" description="FAD dependent oxidoreductase" evidence="1">
    <location>
        <begin position="5"/>
        <end position="351"/>
    </location>
</feature>
<dbReference type="Gene3D" id="3.50.50.60">
    <property type="entry name" value="FAD/NAD(P)-binding domain"/>
    <property type="match status" value="1"/>
</dbReference>
<dbReference type="RefSeq" id="WP_121792535.1">
    <property type="nucleotide sequence ID" value="NZ_RDBF01000001.1"/>
</dbReference>
<reference evidence="3 4" key="1">
    <citation type="submission" date="2018-10" db="EMBL/GenBank/DDBJ databases">
        <title>Aeromicrobium sp. 9W16Y-2 whole genome shotgun sequence.</title>
        <authorList>
            <person name="Li F."/>
        </authorList>
    </citation>
    <scope>NUCLEOTIDE SEQUENCE [LARGE SCALE GENOMIC DNA]</scope>
    <source>
        <strain evidence="3 4">9W16Y-2</strain>
    </source>
</reference>
<evidence type="ECO:0000313" key="3">
    <source>
        <dbReference type="EMBL" id="RLV57126.1"/>
    </source>
</evidence>
<organism evidence="3 4">
    <name type="scientific">Aeromicrobium phragmitis</name>
    <dbReference type="NCBI Taxonomy" id="2478914"/>
    <lineage>
        <taxon>Bacteria</taxon>
        <taxon>Bacillati</taxon>
        <taxon>Actinomycetota</taxon>
        <taxon>Actinomycetes</taxon>
        <taxon>Propionibacteriales</taxon>
        <taxon>Nocardioidaceae</taxon>
        <taxon>Aeromicrobium</taxon>
    </lineage>
</organism>
<dbReference type="InterPro" id="IPR036188">
    <property type="entry name" value="FAD/NAD-bd_sf"/>
</dbReference>
<dbReference type="Gene3D" id="1.10.10.1100">
    <property type="entry name" value="BFD-like [2Fe-2S]-binding domain"/>
    <property type="match status" value="1"/>
</dbReference>
<dbReference type="Pfam" id="PF04324">
    <property type="entry name" value="Fer2_BFD"/>
    <property type="match status" value="1"/>
</dbReference>
<dbReference type="SUPFAM" id="SSF51905">
    <property type="entry name" value="FAD/NAD(P)-binding domain"/>
    <property type="match status" value="1"/>
</dbReference>
<evidence type="ECO:0000259" key="1">
    <source>
        <dbReference type="Pfam" id="PF01266"/>
    </source>
</evidence>
<keyword evidence="4" id="KW-1185">Reference proteome</keyword>
<dbReference type="Gene3D" id="3.30.9.10">
    <property type="entry name" value="D-Amino Acid Oxidase, subunit A, domain 2"/>
    <property type="match status" value="1"/>
</dbReference>
<dbReference type="OrthoDB" id="9801699at2"/>
<dbReference type="PANTHER" id="PTHR42720:SF1">
    <property type="entry name" value="GLYCEROL 3-PHOSPHATE OXIDASE"/>
    <property type="match status" value="1"/>
</dbReference>
<dbReference type="SUPFAM" id="SSF54373">
    <property type="entry name" value="FAD-linked reductases, C-terminal domain"/>
    <property type="match status" value="1"/>
</dbReference>
<dbReference type="Proteomes" id="UP000282515">
    <property type="component" value="Unassembled WGS sequence"/>
</dbReference>
<comment type="caution">
    <text evidence="3">The sequence shown here is derived from an EMBL/GenBank/DDBJ whole genome shotgun (WGS) entry which is preliminary data.</text>
</comment>
<dbReference type="InterPro" id="IPR006076">
    <property type="entry name" value="FAD-dep_OxRdtase"/>
</dbReference>
<dbReference type="InterPro" id="IPR007419">
    <property type="entry name" value="BFD-like_2Fe2S-bd_dom"/>
</dbReference>
<dbReference type="EMBL" id="RDBF01000001">
    <property type="protein sequence ID" value="RLV57126.1"/>
    <property type="molecule type" value="Genomic_DNA"/>
</dbReference>
<evidence type="ECO:0000259" key="2">
    <source>
        <dbReference type="Pfam" id="PF04324"/>
    </source>
</evidence>
<name>A0A3L8PP03_9ACTN</name>
<sequence>MTTFDITIIGAGVVGTAIARALSRRELSVALVDSAADVGDGTSKANTAILHTGFDAKPGTLESRLVSRGYALLGDYAAQTGIPLERTGAVLVAWTEEELGNLPGLREKAIENGYDRCELLSAEEVYAALPSLGPGALGGLSVPDESIICPWTPSIAYATEAVQNGAALLLRHEVRGVEVGPDETTVRTSGGDLRTRWVINAAGLGADVLDREFGYGRFTVTPRRGELLVFDKLASSLLDKIVLPVPSKLGKGVLVSPTVYGNIMLGPTAQDLEDKTATNTSEGGFEFLRSKGERLMPQLFEEEVTTAYAGLRAAVDHGDYLIDADAAQRYVLVGGIRSTGLTSSMAIAEHVEGLLREGGVRLEPRVEVVDPPQMPMIGERFLRPYQREDLIAADPEYGRIVCFCERVTAGEIRDALTSTVPAVDRGGISRRTRATNGRCQAFYCGAAVDACIATVGEESR</sequence>
<evidence type="ECO:0000313" key="4">
    <source>
        <dbReference type="Proteomes" id="UP000282515"/>
    </source>
</evidence>
<dbReference type="Pfam" id="PF01266">
    <property type="entry name" value="DAO"/>
    <property type="match status" value="1"/>
</dbReference>
<feature type="domain" description="BFD-like [2Fe-2S]-binding" evidence="2">
    <location>
        <begin position="400"/>
        <end position="453"/>
    </location>
</feature>
<proteinExistence type="predicted"/>
<dbReference type="InterPro" id="IPR041854">
    <property type="entry name" value="BFD-like_2Fe2S-bd_dom_sf"/>
</dbReference>
<accession>A0A3L8PP03</accession>
<dbReference type="CDD" id="cd19946">
    <property type="entry name" value="GlpA-like_Fer2_BFD-like"/>
    <property type="match status" value="1"/>
</dbReference>
<gene>
    <name evidence="3" type="ORF">D9V41_00235</name>
</gene>
<dbReference type="InterPro" id="IPR052745">
    <property type="entry name" value="G3P_Oxidase/Oxidoreductase"/>
</dbReference>
<dbReference type="PANTHER" id="PTHR42720">
    <property type="entry name" value="GLYCEROL-3-PHOSPHATE DEHYDROGENASE"/>
    <property type="match status" value="1"/>
</dbReference>
<dbReference type="AlphaFoldDB" id="A0A3L8PP03"/>